<dbReference type="EMBL" id="KI968741">
    <property type="protein sequence ID" value="EUN26270.1"/>
    <property type="molecule type" value="Genomic_DNA"/>
</dbReference>
<protein>
    <submittedName>
        <fullName evidence="2">Uncharacterized protein</fullName>
    </submittedName>
</protein>
<keyword evidence="3" id="KW-1185">Reference proteome</keyword>
<dbReference type="OrthoDB" id="10640862at2759"/>
<dbReference type="GeneID" id="26251856"/>
<evidence type="ECO:0000313" key="2">
    <source>
        <dbReference type="EMBL" id="EUN26270.1"/>
    </source>
</evidence>
<organism evidence="2 3">
    <name type="scientific">Bipolaris victoriae (strain FI3)</name>
    <name type="common">Victoria blight of oats agent</name>
    <name type="synonym">Cochliobolus victoriae</name>
    <dbReference type="NCBI Taxonomy" id="930091"/>
    <lineage>
        <taxon>Eukaryota</taxon>
        <taxon>Fungi</taxon>
        <taxon>Dikarya</taxon>
        <taxon>Ascomycota</taxon>
        <taxon>Pezizomycotina</taxon>
        <taxon>Dothideomycetes</taxon>
        <taxon>Pleosporomycetidae</taxon>
        <taxon>Pleosporales</taxon>
        <taxon>Pleosporineae</taxon>
        <taxon>Pleosporaceae</taxon>
        <taxon>Bipolaris</taxon>
    </lineage>
</organism>
<feature type="compositionally biased region" description="Basic and acidic residues" evidence="1">
    <location>
        <begin position="121"/>
        <end position="130"/>
    </location>
</feature>
<evidence type="ECO:0000313" key="3">
    <source>
        <dbReference type="Proteomes" id="UP000054337"/>
    </source>
</evidence>
<proteinExistence type="predicted"/>
<dbReference type="RefSeq" id="XP_014555832.1">
    <property type="nucleotide sequence ID" value="XM_014700346.1"/>
</dbReference>
<gene>
    <name evidence="2" type="ORF">COCVIDRAFT_16626</name>
</gene>
<feature type="compositionally biased region" description="Basic residues" evidence="1">
    <location>
        <begin position="37"/>
        <end position="49"/>
    </location>
</feature>
<name>W7EKA2_BIPV3</name>
<reference evidence="2 3" key="1">
    <citation type="journal article" date="2013" name="PLoS Genet.">
        <title>Comparative genome structure, secondary metabolite, and effector coding capacity across Cochliobolus pathogens.</title>
        <authorList>
            <person name="Condon B.J."/>
            <person name="Leng Y."/>
            <person name="Wu D."/>
            <person name="Bushley K.E."/>
            <person name="Ohm R.A."/>
            <person name="Otillar R."/>
            <person name="Martin J."/>
            <person name="Schackwitz W."/>
            <person name="Grimwood J."/>
            <person name="MohdZainudin N."/>
            <person name="Xue C."/>
            <person name="Wang R."/>
            <person name="Manning V.A."/>
            <person name="Dhillon B."/>
            <person name="Tu Z.J."/>
            <person name="Steffenson B.J."/>
            <person name="Salamov A."/>
            <person name="Sun H."/>
            <person name="Lowry S."/>
            <person name="LaButti K."/>
            <person name="Han J."/>
            <person name="Copeland A."/>
            <person name="Lindquist E."/>
            <person name="Barry K."/>
            <person name="Schmutz J."/>
            <person name="Baker S.E."/>
            <person name="Ciuffetti L.M."/>
            <person name="Grigoriev I.V."/>
            <person name="Zhong S."/>
            <person name="Turgeon B.G."/>
        </authorList>
    </citation>
    <scope>NUCLEOTIDE SEQUENCE [LARGE SCALE GENOMIC DNA]</scope>
    <source>
        <strain evidence="2 3">FI3</strain>
    </source>
</reference>
<dbReference type="Proteomes" id="UP000054337">
    <property type="component" value="Unassembled WGS sequence"/>
</dbReference>
<dbReference type="AlphaFoldDB" id="W7EKA2"/>
<dbReference type="HOGENOM" id="CLU_672664_0_0_1"/>
<feature type="region of interest" description="Disordered" evidence="1">
    <location>
        <begin position="121"/>
        <end position="140"/>
    </location>
</feature>
<evidence type="ECO:0000256" key="1">
    <source>
        <dbReference type="SAM" id="MobiDB-lite"/>
    </source>
</evidence>
<sequence>MDGSRVDGPGVWWRLSKHGCSEFGWVPLVDGDRVAAHTHRHGSRRRRTAIGRAGSGDDEQAQPAECSEGGDGVVGWGEMQESGIRDKVTIASRLDGRRGWLGRPVVVVVVVVAQARASKYGESKAQDGRHASRPGLAQQQQQQQAPGLGFTYLQQQLCRRRAGRRTTSIRRSAGLERLDHRLAVSPRTTATRCPVPFVVVAVVMVVVVIVVEVDASAPYHCCWYCWCCWPKKNRRVRRPRHLMSLAVEADQGPNWLGHWLITLPYLALTNTADVRGTIPLDRKGHGHLRLFTIAGTKVPVGGLAWMRETGQASWRQRRWHAAWPTLGVEGQSSHAAPLLATTYFTYCYRYRYRYRPHASLAHSTFPLPPTTTPPCDATHPPPSLSALRLPLRYATLHYTTLHKHTPYKV</sequence>
<accession>W7EKA2</accession>
<feature type="region of interest" description="Disordered" evidence="1">
    <location>
        <begin position="37"/>
        <end position="72"/>
    </location>
</feature>